<dbReference type="PaxDb" id="39947-A0A0P0W636"/>
<protein>
    <submittedName>
        <fullName evidence="2">Os04g0116700 protein</fullName>
    </submittedName>
</protein>
<name>A0A0P0W636_ORYSJ</name>
<evidence type="ECO:0000256" key="1">
    <source>
        <dbReference type="SAM" id="MobiDB-lite"/>
    </source>
</evidence>
<feature type="region of interest" description="Disordered" evidence="1">
    <location>
        <begin position="1"/>
        <end position="20"/>
    </location>
</feature>
<evidence type="ECO:0000313" key="3">
    <source>
        <dbReference type="Proteomes" id="UP000059680"/>
    </source>
</evidence>
<reference evidence="2 3" key="3">
    <citation type="journal article" date="2013" name="Rice">
        <title>Improvement of the Oryza sativa Nipponbare reference genome using next generation sequence and optical map data.</title>
        <authorList>
            <person name="Kawahara Y."/>
            <person name="de la Bastide M."/>
            <person name="Hamilton J.P."/>
            <person name="Kanamori H."/>
            <person name="McCombie W.R."/>
            <person name="Ouyang S."/>
            <person name="Schwartz D.C."/>
            <person name="Tanaka T."/>
            <person name="Wu J."/>
            <person name="Zhou S."/>
            <person name="Childs K.L."/>
            <person name="Davidson R.M."/>
            <person name="Lin H."/>
            <person name="Quesada-Ocampo L."/>
            <person name="Vaillancourt B."/>
            <person name="Sakai H."/>
            <person name="Lee S.S."/>
            <person name="Kim J."/>
            <person name="Numa H."/>
            <person name="Itoh T."/>
            <person name="Buell C.R."/>
            <person name="Matsumoto T."/>
        </authorList>
    </citation>
    <scope>NUCLEOTIDE SEQUENCE [LARGE SCALE GENOMIC DNA]</scope>
    <source>
        <strain evidence="3">cv. Nipponbare</strain>
    </source>
</reference>
<feature type="region of interest" description="Disordered" evidence="1">
    <location>
        <begin position="78"/>
        <end position="105"/>
    </location>
</feature>
<evidence type="ECO:0000313" key="2">
    <source>
        <dbReference type="EMBL" id="BAS87612.1"/>
    </source>
</evidence>
<dbReference type="InParanoid" id="A0A0P0W636"/>
<gene>
    <name evidence="2" type="ordered locus">Os04g0116700</name>
    <name evidence="2" type="ORF">OSNPB_040116700</name>
</gene>
<feature type="compositionally biased region" description="Pro residues" evidence="1">
    <location>
        <begin position="78"/>
        <end position="87"/>
    </location>
</feature>
<reference evidence="2 3" key="2">
    <citation type="journal article" date="2013" name="Plant Cell Physiol.">
        <title>Rice Annotation Project Database (RAP-DB): an integrative and interactive database for rice genomics.</title>
        <authorList>
            <person name="Sakai H."/>
            <person name="Lee S.S."/>
            <person name="Tanaka T."/>
            <person name="Numa H."/>
            <person name="Kim J."/>
            <person name="Kawahara Y."/>
            <person name="Wakimoto H."/>
            <person name="Yang C.C."/>
            <person name="Iwamoto M."/>
            <person name="Abe T."/>
            <person name="Yamada Y."/>
            <person name="Muto A."/>
            <person name="Inokuchi H."/>
            <person name="Ikemura T."/>
            <person name="Matsumoto T."/>
            <person name="Sasaki T."/>
            <person name="Itoh T."/>
        </authorList>
    </citation>
    <scope>NUCLEOTIDE SEQUENCE [LARGE SCALE GENOMIC DNA]</scope>
    <source>
        <strain evidence="3">cv. Nipponbare</strain>
    </source>
</reference>
<proteinExistence type="predicted"/>
<accession>A0A0P0W636</accession>
<reference evidence="3" key="1">
    <citation type="journal article" date="2005" name="Nature">
        <title>The map-based sequence of the rice genome.</title>
        <authorList>
            <consortium name="International rice genome sequencing project (IRGSP)"/>
            <person name="Matsumoto T."/>
            <person name="Wu J."/>
            <person name="Kanamori H."/>
            <person name="Katayose Y."/>
            <person name="Fujisawa M."/>
            <person name="Namiki N."/>
            <person name="Mizuno H."/>
            <person name="Yamamoto K."/>
            <person name="Antonio B.A."/>
            <person name="Baba T."/>
            <person name="Sakata K."/>
            <person name="Nagamura Y."/>
            <person name="Aoki H."/>
            <person name="Arikawa K."/>
            <person name="Arita K."/>
            <person name="Bito T."/>
            <person name="Chiden Y."/>
            <person name="Fujitsuka N."/>
            <person name="Fukunaka R."/>
            <person name="Hamada M."/>
            <person name="Harada C."/>
            <person name="Hayashi A."/>
            <person name="Hijishita S."/>
            <person name="Honda M."/>
            <person name="Hosokawa S."/>
            <person name="Ichikawa Y."/>
            <person name="Idonuma A."/>
            <person name="Iijima M."/>
            <person name="Ikeda M."/>
            <person name="Ikeno M."/>
            <person name="Ito K."/>
            <person name="Ito S."/>
            <person name="Ito T."/>
            <person name="Ito Y."/>
            <person name="Ito Y."/>
            <person name="Iwabuchi A."/>
            <person name="Kamiya K."/>
            <person name="Karasawa W."/>
            <person name="Kurita K."/>
            <person name="Katagiri S."/>
            <person name="Kikuta A."/>
            <person name="Kobayashi H."/>
            <person name="Kobayashi N."/>
            <person name="Machita K."/>
            <person name="Maehara T."/>
            <person name="Masukawa M."/>
            <person name="Mizubayashi T."/>
            <person name="Mukai Y."/>
            <person name="Nagasaki H."/>
            <person name="Nagata Y."/>
            <person name="Naito S."/>
            <person name="Nakashima M."/>
            <person name="Nakama Y."/>
            <person name="Nakamichi Y."/>
            <person name="Nakamura M."/>
            <person name="Meguro A."/>
            <person name="Negishi M."/>
            <person name="Ohta I."/>
            <person name="Ohta T."/>
            <person name="Okamoto M."/>
            <person name="Ono N."/>
            <person name="Saji S."/>
            <person name="Sakaguchi M."/>
            <person name="Sakai K."/>
            <person name="Shibata M."/>
            <person name="Shimokawa T."/>
            <person name="Song J."/>
            <person name="Takazaki Y."/>
            <person name="Terasawa K."/>
            <person name="Tsugane M."/>
            <person name="Tsuji K."/>
            <person name="Ueda S."/>
            <person name="Waki K."/>
            <person name="Yamagata H."/>
            <person name="Yamamoto M."/>
            <person name="Yamamoto S."/>
            <person name="Yamane H."/>
            <person name="Yoshiki S."/>
            <person name="Yoshihara R."/>
            <person name="Yukawa K."/>
            <person name="Zhong H."/>
            <person name="Yano M."/>
            <person name="Yuan Q."/>
            <person name="Ouyang S."/>
            <person name="Liu J."/>
            <person name="Jones K.M."/>
            <person name="Gansberger K."/>
            <person name="Moffat K."/>
            <person name="Hill J."/>
            <person name="Bera J."/>
            <person name="Fadrosh D."/>
            <person name="Jin S."/>
            <person name="Johri S."/>
            <person name="Kim M."/>
            <person name="Overton L."/>
            <person name="Reardon M."/>
            <person name="Tsitrin T."/>
            <person name="Vuong H."/>
            <person name="Weaver B."/>
            <person name="Ciecko A."/>
            <person name="Tallon L."/>
            <person name="Jackson J."/>
            <person name="Pai G."/>
            <person name="Aken S.V."/>
            <person name="Utterback T."/>
            <person name="Reidmuller S."/>
            <person name="Feldblyum T."/>
            <person name="Hsiao J."/>
            <person name="Zismann V."/>
            <person name="Iobst S."/>
            <person name="de Vazeille A.R."/>
            <person name="Buell C.R."/>
            <person name="Ying K."/>
            <person name="Li Y."/>
            <person name="Lu T."/>
            <person name="Huang Y."/>
            <person name="Zhao Q."/>
            <person name="Feng Q."/>
            <person name="Zhang L."/>
            <person name="Zhu J."/>
            <person name="Weng Q."/>
            <person name="Mu J."/>
            <person name="Lu Y."/>
            <person name="Fan D."/>
            <person name="Liu Y."/>
            <person name="Guan J."/>
            <person name="Zhang Y."/>
            <person name="Yu S."/>
            <person name="Liu X."/>
            <person name="Zhang Y."/>
            <person name="Hong G."/>
            <person name="Han B."/>
            <person name="Choisne N."/>
            <person name="Demange N."/>
            <person name="Orjeda G."/>
            <person name="Samain S."/>
            <person name="Cattolico L."/>
            <person name="Pelletier E."/>
            <person name="Couloux A."/>
            <person name="Segurens B."/>
            <person name="Wincker P."/>
            <person name="D'Hont A."/>
            <person name="Scarpelli C."/>
            <person name="Weissenbach J."/>
            <person name="Salanoubat M."/>
            <person name="Quetier F."/>
            <person name="Yu Y."/>
            <person name="Kim H.R."/>
            <person name="Rambo T."/>
            <person name="Currie J."/>
            <person name="Collura K."/>
            <person name="Luo M."/>
            <person name="Yang T."/>
            <person name="Ammiraju J.S.S."/>
            <person name="Engler F."/>
            <person name="Soderlund C."/>
            <person name="Wing R.A."/>
            <person name="Palmer L.E."/>
            <person name="de la Bastide M."/>
            <person name="Spiegel L."/>
            <person name="Nascimento L."/>
            <person name="Zutavern T."/>
            <person name="O'Shaughnessy A."/>
            <person name="Dike S."/>
            <person name="Dedhia N."/>
            <person name="Preston R."/>
            <person name="Balija V."/>
            <person name="McCombie W.R."/>
            <person name="Chow T."/>
            <person name="Chen H."/>
            <person name="Chung M."/>
            <person name="Chen C."/>
            <person name="Shaw J."/>
            <person name="Wu H."/>
            <person name="Hsiao K."/>
            <person name="Chao Y."/>
            <person name="Chu M."/>
            <person name="Cheng C."/>
            <person name="Hour A."/>
            <person name="Lee P."/>
            <person name="Lin S."/>
            <person name="Lin Y."/>
            <person name="Liou J."/>
            <person name="Liu S."/>
            <person name="Hsing Y."/>
            <person name="Raghuvanshi S."/>
            <person name="Mohanty A."/>
            <person name="Bharti A.K."/>
            <person name="Gaur A."/>
            <person name="Gupta V."/>
            <person name="Kumar D."/>
            <person name="Ravi V."/>
            <person name="Vij S."/>
            <person name="Kapur A."/>
            <person name="Khurana P."/>
            <person name="Khurana P."/>
            <person name="Khurana J.P."/>
            <person name="Tyagi A.K."/>
            <person name="Gaikwad K."/>
            <person name="Singh A."/>
            <person name="Dalal V."/>
            <person name="Srivastava S."/>
            <person name="Dixit A."/>
            <person name="Pal A.K."/>
            <person name="Ghazi I.A."/>
            <person name="Yadav M."/>
            <person name="Pandit A."/>
            <person name="Bhargava A."/>
            <person name="Sureshbabu K."/>
            <person name="Batra K."/>
            <person name="Sharma T.R."/>
            <person name="Mohapatra T."/>
            <person name="Singh N.K."/>
            <person name="Messing J."/>
            <person name="Nelson A.B."/>
            <person name="Fuks G."/>
            <person name="Kavchok S."/>
            <person name="Keizer G."/>
            <person name="Linton E."/>
            <person name="Llaca V."/>
            <person name="Song R."/>
            <person name="Tanyolac B."/>
            <person name="Young S."/>
            <person name="Ho-Il K."/>
            <person name="Hahn J.H."/>
            <person name="Sangsakoo G."/>
            <person name="Vanavichit A."/>
            <person name="de Mattos Luiz.A.T."/>
            <person name="Zimmer P.D."/>
            <person name="Malone G."/>
            <person name="Dellagostin O."/>
            <person name="de Oliveira A.C."/>
            <person name="Bevan M."/>
            <person name="Bancroft I."/>
            <person name="Minx P."/>
            <person name="Cordum H."/>
            <person name="Wilson R."/>
            <person name="Cheng Z."/>
            <person name="Jin W."/>
            <person name="Jiang J."/>
            <person name="Leong S.A."/>
            <person name="Iwama H."/>
            <person name="Gojobori T."/>
            <person name="Itoh T."/>
            <person name="Niimura Y."/>
            <person name="Fujii Y."/>
            <person name="Habara T."/>
            <person name="Sakai H."/>
            <person name="Sato Y."/>
            <person name="Wilson G."/>
            <person name="Kumar K."/>
            <person name="McCouch S."/>
            <person name="Juretic N."/>
            <person name="Hoen D."/>
            <person name="Wright S."/>
            <person name="Bruskiewich R."/>
            <person name="Bureau T."/>
            <person name="Miyao A."/>
            <person name="Hirochika H."/>
            <person name="Nishikawa T."/>
            <person name="Kadowaki K."/>
            <person name="Sugiura M."/>
            <person name="Burr B."/>
            <person name="Sasaki T."/>
        </authorList>
    </citation>
    <scope>NUCLEOTIDE SEQUENCE [LARGE SCALE GENOMIC DNA]</scope>
    <source>
        <strain evidence="3">cv. Nipponbare</strain>
    </source>
</reference>
<dbReference type="EMBL" id="AP014960">
    <property type="protein sequence ID" value="BAS87612.1"/>
    <property type="molecule type" value="Genomic_DNA"/>
</dbReference>
<dbReference type="AlphaFoldDB" id="A0A0P0W636"/>
<dbReference type="Proteomes" id="UP000059680">
    <property type="component" value="Chromosome 4"/>
</dbReference>
<keyword evidence="3" id="KW-1185">Reference proteome</keyword>
<organism evidence="2 3">
    <name type="scientific">Oryza sativa subsp. japonica</name>
    <name type="common">Rice</name>
    <dbReference type="NCBI Taxonomy" id="39947"/>
    <lineage>
        <taxon>Eukaryota</taxon>
        <taxon>Viridiplantae</taxon>
        <taxon>Streptophyta</taxon>
        <taxon>Embryophyta</taxon>
        <taxon>Tracheophyta</taxon>
        <taxon>Spermatophyta</taxon>
        <taxon>Magnoliopsida</taxon>
        <taxon>Liliopsida</taxon>
        <taxon>Poales</taxon>
        <taxon>Poaceae</taxon>
        <taxon>BOP clade</taxon>
        <taxon>Oryzoideae</taxon>
        <taxon>Oryzeae</taxon>
        <taxon>Oryzinae</taxon>
        <taxon>Oryza</taxon>
        <taxon>Oryza sativa</taxon>
    </lineage>
</organism>
<sequence length="105" mass="11454">MFVRLPDSQPTAALGPPLSSGPTFACSSLRALRQFLGHRHGRPHLAPRQEPCTDAQATVGVDPRLLLAESLALVLRPPPLGLPPPLPMDHLSWTSHRNLGHRRPK</sequence>